<feature type="region of interest" description="Disordered" evidence="1">
    <location>
        <begin position="1"/>
        <end position="44"/>
    </location>
</feature>
<evidence type="ECO:0000313" key="3">
    <source>
        <dbReference type="Proteomes" id="UP000822476"/>
    </source>
</evidence>
<feature type="compositionally biased region" description="Low complexity" evidence="1">
    <location>
        <begin position="111"/>
        <end position="122"/>
    </location>
</feature>
<keyword evidence="3" id="KW-1185">Reference proteome</keyword>
<feature type="region of interest" description="Disordered" evidence="1">
    <location>
        <begin position="59"/>
        <end position="93"/>
    </location>
</feature>
<evidence type="ECO:0000313" key="2">
    <source>
        <dbReference type="EMBL" id="KAF7260611.1"/>
    </source>
</evidence>
<gene>
    <name evidence="2" type="ORF">EG68_02275</name>
</gene>
<accession>A0A8S9Z635</accession>
<feature type="region of interest" description="Disordered" evidence="1">
    <location>
        <begin position="105"/>
        <end position="126"/>
    </location>
</feature>
<dbReference type="EMBL" id="JTDE01000675">
    <property type="protein sequence ID" value="KAF7260611.1"/>
    <property type="molecule type" value="Genomic_DNA"/>
</dbReference>
<feature type="compositionally biased region" description="Basic residues" evidence="1">
    <location>
        <begin position="1"/>
        <end position="10"/>
    </location>
</feature>
<organism evidence="2 3">
    <name type="scientific">Paragonimus skrjabini miyazakii</name>
    <dbReference type="NCBI Taxonomy" id="59628"/>
    <lineage>
        <taxon>Eukaryota</taxon>
        <taxon>Metazoa</taxon>
        <taxon>Spiralia</taxon>
        <taxon>Lophotrochozoa</taxon>
        <taxon>Platyhelminthes</taxon>
        <taxon>Trematoda</taxon>
        <taxon>Digenea</taxon>
        <taxon>Plagiorchiida</taxon>
        <taxon>Troglotremata</taxon>
        <taxon>Troglotrematidae</taxon>
        <taxon>Paragonimus</taxon>
    </lineage>
</organism>
<protein>
    <submittedName>
        <fullName evidence="2">Uncharacterized protein</fullName>
    </submittedName>
</protein>
<dbReference type="OrthoDB" id="6247689at2759"/>
<name>A0A8S9Z635_9TREM</name>
<evidence type="ECO:0000256" key="1">
    <source>
        <dbReference type="SAM" id="MobiDB-lite"/>
    </source>
</evidence>
<dbReference type="AlphaFoldDB" id="A0A8S9Z635"/>
<sequence>MQRESRRHGSRYLNNSEHHRSGRPSGIRAIQNNHDFNKTGSHRSLLGARDQLRASKNQMNNRLRFSNSAFSPALPRVQSKNSPQLHSPIIPESSLYPMLNNGAQQTYCEKSPSSSETSLPSLGPNPETNKVPFSPFESAYLLSSINVAYARLLARQLQMTQGPETRCQEISDRAQTQPSPSVSIQALTPKTTANGQVSNGEWDLIYRPRFPKPPFPNLNEVKDAINFPPSFLPHRSPQWIHRTNFNPSALFRNPLDTHTRNPLVTTTVGPSNPWFTLPRDGQVTQISAVKMNSVGIMSQPQATFMSSSPLMSPSLLAAAASSALSLSKNTDLSNQSIGSGNTPMKLTSTHCYDSSFYTAMFAQLLQGPVNNRTVTDFGKASEHLKLDNAIKFPTHHNTNFPRSSTFEHTEANRCVLTEEETSPLDCTKNTILSIEKLLDAEHHQNKLQSTENPKCRTQQDMNHHGLNSSLGLPFNLAQRSTIPMLSTAFTKSRIGDYSFLI</sequence>
<proteinExistence type="predicted"/>
<feature type="compositionally biased region" description="Polar residues" evidence="1">
    <location>
        <begin position="59"/>
        <end position="70"/>
    </location>
</feature>
<comment type="caution">
    <text evidence="2">The sequence shown here is derived from an EMBL/GenBank/DDBJ whole genome shotgun (WGS) entry which is preliminary data.</text>
</comment>
<dbReference type="Proteomes" id="UP000822476">
    <property type="component" value="Unassembled WGS sequence"/>
</dbReference>
<reference evidence="2" key="1">
    <citation type="submission" date="2019-07" db="EMBL/GenBank/DDBJ databases">
        <title>Annotation for the trematode Paragonimus miyazaki's.</title>
        <authorList>
            <person name="Choi Y.-J."/>
        </authorList>
    </citation>
    <scope>NUCLEOTIDE SEQUENCE</scope>
    <source>
        <strain evidence="2">Japan</strain>
    </source>
</reference>